<accession>A0A2J7QZD6</accession>
<dbReference type="SUPFAM" id="SSF48452">
    <property type="entry name" value="TPR-like"/>
    <property type="match status" value="2"/>
</dbReference>
<dbReference type="Pfam" id="PF13424">
    <property type="entry name" value="TPR_12"/>
    <property type="match status" value="1"/>
</dbReference>
<gene>
    <name evidence="1" type="primary">Appbp2_1</name>
    <name evidence="1" type="ORF">B7P43_G04652</name>
</gene>
<dbReference type="PANTHER" id="PTHR46575">
    <property type="entry name" value="AMYLOID PROTEIN-BINDING PROTEIN 2"/>
    <property type="match status" value="1"/>
</dbReference>
<dbReference type="GO" id="GO:0031462">
    <property type="term" value="C:Cul2-RING ubiquitin ligase complex"/>
    <property type="evidence" value="ECO:0007669"/>
    <property type="project" value="TreeGrafter"/>
</dbReference>
<comment type="caution">
    <text evidence="1">The sequence shown here is derived from an EMBL/GenBank/DDBJ whole genome shotgun (WGS) entry which is preliminary data.</text>
</comment>
<dbReference type="GO" id="GO:0043161">
    <property type="term" value="P:proteasome-mediated ubiquitin-dependent protein catabolic process"/>
    <property type="evidence" value="ECO:0007669"/>
    <property type="project" value="TreeGrafter"/>
</dbReference>
<sequence length="578" mass="66466">MAREEVRVPDSLYNLGISAVIGSYQSFKNELRILPDNLMFDLYYKLYKEKRLCLLGLEFSDLDVFSRVLRITNRRMFLYRSFQAVMDHGSRVAKELVTAYGRKCSMCLSHSPLRDATIDTGLRLGGFLSDAGWFAESEKVLLACQDLCQCAEPTVKYWRKLLECYHKLLHTQAAFCHFDGAQITYRLALELVDRLHAVNEETNLAGLFAEFSVLHFSRSEYDEAYRWSVEALKEVKPGLPSRVTIDVLRQVAKSCVVKREFKRAGLLARQAVCLAKEVFDKEHPKYSDTLLDFGFFLLNFDSIRQSVGVYETALEIRKAIFGKFNLYVAIAHEDLAYALYVYEYSSGRFLKARDHAEKAILIMEKLLPEEHLMLASVKRVKALILEEIALDTMPNSSGMHALLSKAEDLHMSALKLAMATFGEKNVQTAKHFGNLGRLYQSMKKFLEAETMHLKAISIKEELLGAEDYEVGLSIGHLASLYNYHMKKYKKAEKLYLRSIAISLKLFGESYSGLEYDYRGLVHVYHELEDVEKVAEYTYILNNWKLHRDLHAQREDPPIDQEEAPRAIEDIAQQFFNCD</sequence>
<dbReference type="STRING" id="105785.A0A2J7QZD6"/>
<dbReference type="PANTHER" id="PTHR46575:SF1">
    <property type="entry name" value="AMYLOID PROTEIN-BINDING PROTEIN 2"/>
    <property type="match status" value="1"/>
</dbReference>
<dbReference type="AlphaFoldDB" id="A0A2J7QZD6"/>
<reference evidence="1 2" key="1">
    <citation type="submission" date="2017-12" db="EMBL/GenBank/DDBJ databases">
        <title>Hemimetabolous genomes reveal molecular basis of termite eusociality.</title>
        <authorList>
            <person name="Harrison M.C."/>
            <person name="Jongepier E."/>
            <person name="Robertson H.M."/>
            <person name="Arning N."/>
            <person name="Bitard-Feildel T."/>
            <person name="Chao H."/>
            <person name="Childers C.P."/>
            <person name="Dinh H."/>
            <person name="Doddapaneni H."/>
            <person name="Dugan S."/>
            <person name="Gowin J."/>
            <person name="Greiner C."/>
            <person name="Han Y."/>
            <person name="Hu H."/>
            <person name="Hughes D.S.T."/>
            <person name="Huylmans A.-K."/>
            <person name="Kemena C."/>
            <person name="Kremer L.P.M."/>
            <person name="Lee S.L."/>
            <person name="Lopez-Ezquerra A."/>
            <person name="Mallet L."/>
            <person name="Monroy-Kuhn J.M."/>
            <person name="Moser A."/>
            <person name="Murali S.C."/>
            <person name="Muzny D.M."/>
            <person name="Otani S."/>
            <person name="Piulachs M.-D."/>
            <person name="Poelchau M."/>
            <person name="Qu J."/>
            <person name="Schaub F."/>
            <person name="Wada-Katsumata A."/>
            <person name="Worley K.C."/>
            <person name="Xie Q."/>
            <person name="Ylla G."/>
            <person name="Poulsen M."/>
            <person name="Gibbs R.A."/>
            <person name="Schal C."/>
            <person name="Richards S."/>
            <person name="Belles X."/>
            <person name="Korb J."/>
            <person name="Bornberg-Bauer E."/>
        </authorList>
    </citation>
    <scope>NUCLEOTIDE SEQUENCE [LARGE SCALE GENOMIC DNA]</scope>
    <source>
        <tissue evidence="1">Whole body</tissue>
    </source>
</reference>
<dbReference type="EMBL" id="NEVH01009069">
    <property type="protein sequence ID" value="PNF33960.1"/>
    <property type="molecule type" value="Genomic_DNA"/>
</dbReference>
<organism evidence="1 2">
    <name type="scientific">Cryptotermes secundus</name>
    <dbReference type="NCBI Taxonomy" id="105785"/>
    <lineage>
        <taxon>Eukaryota</taxon>
        <taxon>Metazoa</taxon>
        <taxon>Ecdysozoa</taxon>
        <taxon>Arthropoda</taxon>
        <taxon>Hexapoda</taxon>
        <taxon>Insecta</taxon>
        <taxon>Pterygota</taxon>
        <taxon>Neoptera</taxon>
        <taxon>Polyneoptera</taxon>
        <taxon>Dictyoptera</taxon>
        <taxon>Blattodea</taxon>
        <taxon>Blattoidea</taxon>
        <taxon>Termitoidae</taxon>
        <taxon>Kalotermitidae</taxon>
        <taxon>Cryptotermitinae</taxon>
        <taxon>Cryptotermes</taxon>
    </lineage>
</organism>
<dbReference type="Proteomes" id="UP000235965">
    <property type="component" value="Unassembled WGS sequence"/>
</dbReference>
<name>A0A2J7QZD6_9NEOP</name>
<dbReference type="Gene3D" id="1.25.40.10">
    <property type="entry name" value="Tetratricopeptide repeat domain"/>
    <property type="match status" value="2"/>
</dbReference>
<keyword evidence="2" id="KW-1185">Reference proteome</keyword>
<dbReference type="GO" id="GO:0006886">
    <property type="term" value="P:intracellular protein transport"/>
    <property type="evidence" value="ECO:0007669"/>
    <property type="project" value="InterPro"/>
</dbReference>
<dbReference type="OrthoDB" id="7103806at2759"/>
<dbReference type="Pfam" id="PF13374">
    <property type="entry name" value="TPR_10"/>
    <property type="match status" value="1"/>
</dbReference>
<dbReference type="GO" id="GO:1990756">
    <property type="term" value="F:ubiquitin-like ligase-substrate adaptor activity"/>
    <property type="evidence" value="ECO:0007669"/>
    <property type="project" value="TreeGrafter"/>
</dbReference>
<evidence type="ECO:0000313" key="1">
    <source>
        <dbReference type="EMBL" id="PNF33960.1"/>
    </source>
</evidence>
<proteinExistence type="predicted"/>
<dbReference type="InParanoid" id="A0A2J7QZD6"/>
<dbReference type="InterPro" id="IPR011990">
    <property type="entry name" value="TPR-like_helical_dom_sf"/>
</dbReference>
<dbReference type="InterPro" id="IPR042476">
    <property type="entry name" value="APPBP2"/>
</dbReference>
<protein>
    <submittedName>
        <fullName evidence="1">Amyloid protein-binding protein 2</fullName>
    </submittedName>
</protein>
<evidence type="ECO:0000313" key="2">
    <source>
        <dbReference type="Proteomes" id="UP000235965"/>
    </source>
</evidence>
<dbReference type="FunCoup" id="A0A2J7QZD6">
    <property type="interactions" value="1172"/>
</dbReference>